<keyword evidence="1" id="KW-0472">Membrane</keyword>
<evidence type="ECO:0000313" key="2">
    <source>
        <dbReference type="EMBL" id="ASS38239.1"/>
    </source>
</evidence>
<protein>
    <recommendedName>
        <fullName evidence="4">DUF1524 domain-containing protein</fullName>
    </recommendedName>
</protein>
<keyword evidence="1" id="KW-1133">Transmembrane helix</keyword>
<dbReference type="Proteomes" id="UP000214689">
    <property type="component" value="Chromosome"/>
</dbReference>
<dbReference type="EMBL" id="CP016199">
    <property type="protein sequence ID" value="ASS38239.1"/>
    <property type="molecule type" value="Genomic_DNA"/>
</dbReference>
<name>A0A223ATJ3_9FIRM</name>
<feature type="transmembrane region" description="Helical" evidence="1">
    <location>
        <begin position="21"/>
        <end position="39"/>
    </location>
</feature>
<accession>A0A223ATJ3</accession>
<dbReference type="AlphaFoldDB" id="A0A223ATJ3"/>
<organism evidence="2 3">
    <name type="scientific">Mogibacterium pumilum</name>
    <dbReference type="NCBI Taxonomy" id="86332"/>
    <lineage>
        <taxon>Bacteria</taxon>
        <taxon>Bacillati</taxon>
        <taxon>Bacillota</taxon>
        <taxon>Clostridia</taxon>
        <taxon>Peptostreptococcales</taxon>
        <taxon>Anaerovoracaceae</taxon>
        <taxon>Mogibacterium</taxon>
    </lineage>
</organism>
<reference evidence="3" key="1">
    <citation type="submission" date="2016-05" db="EMBL/GenBank/DDBJ databases">
        <authorList>
            <person name="Holder M.E."/>
            <person name="Ajami N.J."/>
            <person name="Petrosino J.F."/>
        </authorList>
    </citation>
    <scope>NUCLEOTIDE SEQUENCE [LARGE SCALE GENOMIC DNA]</scope>
    <source>
        <strain evidence="3">ATCC 700696</strain>
    </source>
</reference>
<evidence type="ECO:0000313" key="3">
    <source>
        <dbReference type="Proteomes" id="UP000214689"/>
    </source>
</evidence>
<keyword evidence="1" id="KW-0812">Transmembrane</keyword>
<dbReference type="OrthoDB" id="489287at2"/>
<evidence type="ECO:0008006" key="4">
    <source>
        <dbReference type="Google" id="ProtNLM"/>
    </source>
</evidence>
<dbReference type="RefSeq" id="WP_094234479.1">
    <property type="nucleotide sequence ID" value="NZ_CP016199.1"/>
</dbReference>
<evidence type="ECO:0000256" key="1">
    <source>
        <dbReference type="SAM" id="Phobius"/>
    </source>
</evidence>
<sequence>MTRQRYSRQGYGRNNKKLEKMVATLVIAIAVLILNQMGVDIGDSGSSSNKVKPLKEKSVEQLLDEVKVASPNEYVDYDRDSYTEPYKRIEYKGRKYSLRKFAFVTSKHYKSGSYTDPYTGDKLDINDSNFDHIIPLNYVNKHGGAGWSHSKKHQYATDVRVGVDVDGAINRDKSDKGPSEWLPDTNIDDYCYTWLVIAVSYDIELSPDDVRVIKENVGSSPKLINPYN</sequence>
<gene>
    <name evidence="2" type="ORF">AXF17_07370</name>
</gene>
<proteinExistence type="predicted"/>
<keyword evidence="3" id="KW-1185">Reference proteome</keyword>